<gene>
    <name evidence="2" type="ORF">JYK14_21815</name>
</gene>
<keyword evidence="3" id="KW-1185">Reference proteome</keyword>
<accession>A0ABT1DA20</accession>
<feature type="compositionally biased region" description="Gly residues" evidence="1">
    <location>
        <begin position="60"/>
        <end position="71"/>
    </location>
</feature>
<sequence>MALDMPLGWLDLAAIAAPGALVAARKRRDRVGFFVVGLGGETARDLLLAAPRRAGCGNGAAGGDAGGVRHPGGGDRRDLVAARPSG</sequence>
<dbReference type="RefSeq" id="WP_252955405.1">
    <property type="nucleotide sequence ID" value="NZ_JAFIRR010000151.1"/>
</dbReference>
<feature type="region of interest" description="Disordered" evidence="1">
    <location>
        <begin position="60"/>
        <end position="86"/>
    </location>
</feature>
<evidence type="ECO:0000313" key="3">
    <source>
        <dbReference type="Proteomes" id="UP001523392"/>
    </source>
</evidence>
<proteinExistence type="predicted"/>
<comment type="caution">
    <text evidence="2">The sequence shown here is derived from an EMBL/GenBank/DDBJ whole genome shotgun (WGS) entry which is preliminary data.</text>
</comment>
<organism evidence="2 3">
    <name type="scientific">Siccirubricoccus soli</name>
    <dbReference type="NCBI Taxonomy" id="2899147"/>
    <lineage>
        <taxon>Bacteria</taxon>
        <taxon>Pseudomonadati</taxon>
        <taxon>Pseudomonadota</taxon>
        <taxon>Alphaproteobacteria</taxon>
        <taxon>Acetobacterales</taxon>
        <taxon>Roseomonadaceae</taxon>
        <taxon>Siccirubricoccus</taxon>
    </lineage>
</organism>
<protein>
    <submittedName>
        <fullName evidence="2">Uncharacterized protein</fullName>
    </submittedName>
</protein>
<dbReference type="Proteomes" id="UP001523392">
    <property type="component" value="Unassembled WGS sequence"/>
</dbReference>
<reference evidence="2 3" key="1">
    <citation type="submission" date="2021-12" db="EMBL/GenBank/DDBJ databases">
        <title>Siccirubricoccus leaddurans sp. nov., a high concentration Zn2+ tolerance bacterium.</title>
        <authorList>
            <person name="Cao Y."/>
        </authorList>
    </citation>
    <scope>NUCLEOTIDE SEQUENCE [LARGE SCALE GENOMIC DNA]</scope>
    <source>
        <strain evidence="2 3">KC 17139</strain>
    </source>
</reference>
<name>A0ABT1DA20_9PROT</name>
<dbReference type="EMBL" id="JAFIRR010000151">
    <property type="protein sequence ID" value="MCO6418776.1"/>
    <property type="molecule type" value="Genomic_DNA"/>
</dbReference>
<evidence type="ECO:0000256" key="1">
    <source>
        <dbReference type="SAM" id="MobiDB-lite"/>
    </source>
</evidence>
<evidence type="ECO:0000313" key="2">
    <source>
        <dbReference type="EMBL" id="MCO6418776.1"/>
    </source>
</evidence>